<name>A0A9Q0VXB6_SALPP</name>
<organism evidence="1 2">
    <name type="scientific">Salix purpurea</name>
    <name type="common">Purple osier willow</name>
    <dbReference type="NCBI Taxonomy" id="77065"/>
    <lineage>
        <taxon>Eukaryota</taxon>
        <taxon>Viridiplantae</taxon>
        <taxon>Streptophyta</taxon>
        <taxon>Embryophyta</taxon>
        <taxon>Tracheophyta</taxon>
        <taxon>Spermatophyta</taxon>
        <taxon>Magnoliopsida</taxon>
        <taxon>eudicotyledons</taxon>
        <taxon>Gunneridae</taxon>
        <taxon>Pentapetalae</taxon>
        <taxon>rosids</taxon>
        <taxon>fabids</taxon>
        <taxon>Malpighiales</taxon>
        <taxon>Salicaceae</taxon>
        <taxon>Saliceae</taxon>
        <taxon>Salix</taxon>
    </lineage>
</organism>
<reference evidence="1" key="1">
    <citation type="submission" date="2022-11" db="EMBL/GenBank/DDBJ databases">
        <authorList>
            <person name="Hyden B.L."/>
            <person name="Feng K."/>
            <person name="Yates T."/>
            <person name="Jawdy S."/>
            <person name="Smart L.B."/>
            <person name="Muchero W."/>
        </authorList>
    </citation>
    <scope>NUCLEOTIDE SEQUENCE</scope>
    <source>
        <tissue evidence="1">Shoot tip</tissue>
    </source>
</reference>
<accession>A0A9Q0VXB6</accession>
<reference evidence="1" key="2">
    <citation type="journal article" date="2023" name="Int. J. Mol. Sci.">
        <title>De Novo Assembly and Annotation of 11 Diverse Shrub Willow (Salix) Genomes Reveals Novel Gene Organization in Sex-Linked Regions.</title>
        <authorList>
            <person name="Hyden B."/>
            <person name="Feng K."/>
            <person name="Yates T.B."/>
            <person name="Jawdy S."/>
            <person name="Cereghino C."/>
            <person name="Smart L.B."/>
            <person name="Muchero W."/>
        </authorList>
    </citation>
    <scope>NUCLEOTIDE SEQUENCE</scope>
    <source>
        <tissue evidence="1">Shoot tip</tissue>
    </source>
</reference>
<protein>
    <submittedName>
        <fullName evidence="1">Uncharacterized protein</fullName>
    </submittedName>
</protein>
<comment type="caution">
    <text evidence="1">The sequence shown here is derived from an EMBL/GenBank/DDBJ whole genome shotgun (WGS) entry which is preliminary data.</text>
</comment>
<dbReference type="AlphaFoldDB" id="A0A9Q0VXB6"/>
<keyword evidence="2" id="KW-1185">Reference proteome</keyword>
<dbReference type="EMBL" id="JAPFFK010000007">
    <property type="protein sequence ID" value="KAJ6756318.1"/>
    <property type="molecule type" value="Genomic_DNA"/>
</dbReference>
<dbReference type="Proteomes" id="UP001151532">
    <property type="component" value="Chromosome 16"/>
</dbReference>
<gene>
    <name evidence="1" type="ORF">OIU79_028676</name>
</gene>
<proteinExistence type="predicted"/>
<evidence type="ECO:0000313" key="2">
    <source>
        <dbReference type="Proteomes" id="UP001151532"/>
    </source>
</evidence>
<evidence type="ECO:0000313" key="1">
    <source>
        <dbReference type="EMBL" id="KAJ6756318.1"/>
    </source>
</evidence>
<sequence length="85" mass="10225">MNAAFRGSTKQNHFLGSPKNGLFYQPSTHHFPRRNYMQCQCLSARKLSHSLAHQFLHPPYYSRISIMESWNPRFYTKQEIQFRIY</sequence>